<evidence type="ECO:0000256" key="2">
    <source>
        <dbReference type="ARBA" id="ARBA00009035"/>
    </source>
</evidence>
<comment type="subcellular location">
    <subcellularLocation>
        <location evidence="1">Cytoplasm</location>
        <location evidence="1">Nucleoid</location>
    </subcellularLocation>
</comment>
<evidence type="ECO:0000256" key="1">
    <source>
        <dbReference type="ARBA" id="ARBA00004453"/>
    </source>
</evidence>
<sequence>MKNNKVIFVKIGNKTKKLIAINLKEDIFLNIHHVIAHELDKKIDDKNAKKIINPKGEFDKNSSILQRFIASTDKSYKRRPKALGNFDPNTNAYPLQILLNNYLSLENKDSKSFIELTEKAMDYLVNAATNIIKATGGIVVFMHYDDSFMILLLSKKTVFNINNFVLEDLEAMDIESLRVCRRLTFLRELTYEKETRIFT</sequence>
<comment type="similarity">
    <text evidence="2">Belongs to the YejK family.</text>
</comment>
<keyword evidence="5" id="KW-1185">Reference proteome</keyword>
<protein>
    <submittedName>
        <fullName evidence="4">Uncharacterized protein</fullName>
    </submittedName>
</protein>
<comment type="caution">
    <text evidence="4">The sequence shown here is derived from an EMBL/GenBank/DDBJ whole genome shotgun (WGS) entry which is preliminary data.</text>
</comment>
<gene>
    <name evidence="4" type="ORF">C4F51_07675</name>
</gene>
<dbReference type="PANTHER" id="PTHR38772:SF1">
    <property type="entry name" value="NUCLEOID-ASSOCIATED PROTEIN YEJK"/>
    <property type="match status" value="1"/>
</dbReference>
<organism evidence="4 5">
    <name type="scientific">Cellvibrio polysaccharolyticus</name>
    <dbReference type="NCBI Taxonomy" id="2082724"/>
    <lineage>
        <taxon>Bacteria</taxon>
        <taxon>Pseudomonadati</taxon>
        <taxon>Pseudomonadota</taxon>
        <taxon>Gammaproteobacteria</taxon>
        <taxon>Cellvibrionales</taxon>
        <taxon>Cellvibrionaceae</taxon>
        <taxon>Cellvibrio</taxon>
    </lineage>
</organism>
<dbReference type="GO" id="GO:0003690">
    <property type="term" value="F:double-stranded DNA binding"/>
    <property type="evidence" value="ECO:0007669"/>
    <property type="project" value="TreeGrafter"/>
</dbReference>
<dbReference type="PANTHER" id="PTHR38772">
    <property type="match status" value="1"/>
</dbReference>
<dbReference type="AlphaFoldDB" id="A0A928YT24"/>
<evidence type="ECO:0000313" key="5">
    <source>
        <dbReference type="Proteomes" id="UP000652567"/>
    </source>
</evidence>
<dbReference type="Pfam" id="PF04245">
    <property type="entry name" value="NA37"/>
    <property type="match status" value="1"/>
</dbReference>
<evidence type="ECO:0000256" key="3">
    <source>
        <dbReference type="ARBA" id="ARBA00022490"/>
    </source>
</evidence>
<accession>A0A928YT24</accession>
<name>A0A928YT24_9GAMM</name>
<dbReference type="GO" id="GO:0043590">
    <property type="term" value="C:bacterial nucleoid"/>
    <property type="evidence" value="ECO:0007669"/>
    <property type="project" value="TreeGrafter"/>
</dbReference>
<evidence type="ECO:0000313" key="4">
    <source>
        <dbReference type="EMBL" id="MBE8717071.1"/>
    </source>
</evidence>
<dbReference type="InterPro" id="IPR007358">
    <property type="entry name" value="Nucleoid_associated_NdpA"/>
</dbReference>
<reference evidence="4" key="1">
    <citation type="submission" date="2018-07" db="EMBL/GenBank/DDBJ databases">
        <title>Genome assembly of strain Ka43.</title>
        <authorList>
            <person name="Kukolya J."/>
            <person name="Nagy I."/>
            <person name="Horvath B."/>
            <person name="Toth A."/>
        </authorList>
    </citation>
    <scope>NUCLEOTIDE SEQUENCE</scope>
    <source>
        <strain evidence="4">KB43</strain>
    </source>
</reference>
<dbReference type="EMBL" id="PRDL01000001">
    <property type="protein sequence ID" value="MBE8717071.1"/>
    <property type="molecule type" value="Genomic_DNA"/>
</dbReference>
<dbReference type="GO" id="GO:0003727">
    <property type="term" value="F:single-stranded RNA binding"/>
    <property type="evidence" value="ECO:0007669"/>
    <property type="project" value="TreeGrafter"/>
</dbReference>
<keyword evidence="3" id="KW-0963">Cytoplasm</keyword>
<proteinExistence type="inferred from homology"/>
<dbReference type="Proteomes" id="UP000652567">
    <property type="component" value="Unassembled WGS sequence"/>
</dbReference>